<evidence type="ECO:0000313" key="2">
    <source>
        <dbReference type="EMBL" id="PJI84802.1"/>
    </source>
</evidence>
<dbReference type="Proteomes" id="UP000231586">
    <property type="component" value="Unassembled WGS sequence"/>
</dbReference>
<dbReference type="OrthoDB" id="2363925at2"/>
<accession>A0A2M8W1J2</accession>
<name>A0A2M8W1J2_9MICO</name>
<dbReference type="SUPFAM" id="SSF109854">
    <property type="entry name" value="DinB/YfiT-like putative metalloenzymes"/>
    <property type="match status" value="1"/>
</dbReference>
<evidence type="ECO:0000313" key="3">
    <source>
        <dbReference type="Proteomes" id="UP000231586"/>
    </source>
</evidence>
<dbReference type="EMBL" id="PGTZ01000014">
    <property type="protein sequence ID" value="PJI84802.1"/>
    <property type="molecule type" value="Genomic_DNA"/>
</dbReference>
<protein>
    <submittedName>
        <fullName evidence="2">Uncharacterized protein DUF664</fullName>
    </submittedName>
</protein>
<proteinExistence type="predicted"/>
<comment type="caution">
    <text evidence="2">The sequence shown here is derived from an EMBL/GenBank/DDBJ whole genome shotgun (WGS) entry which is preliminary data.</text>
</comment>
<dbReference type="InterPro" id="IPR034660">
    <property type="entry name" value="DinB/YfiT-like"/>
</dbReference>
<dbReference type="RefSeq" id="WP_100351338.1">
    <property type="nucleotide sequence ID" value="NZ_PGTZ01000014.1"/>
</dbReference>
<dbReference type="Gene3D" id="1.20.120.450">
    <property type="entry name" value="dinb family like domain"/>
    <property type="match status" value="1"/>
</dbReference>
<keyword evidence="3" id="KW-1185">Reference proteome</keyword>
<reference evidence="2 3" key="1">
    <citation type="submission" date="2017-11" db="EMBL/GenBank/DDBJ databases">
        <title>Genomic Encyclopedia of Archaeal and Bacterial Type Strains, Phase II (KMG-II): From Individual Species to Whole Genera.</title>
        <authorList>
            <person name="Goeker M."/>
        </authorList>
    </citation>
    <scope>NUCLEOTIDE SEQUENCE [LARGE SCALE GENOMIC DNA]</scope>
    <source>
        <strain evidence="2 3">DSM 22413</strain>
    </source>
</reference>
<dbReference type="InterPro" id="IPR024775">
    <property type="entry name" value="DinB-like"/>
</dbReference>
<organism evidence="2 3">
    <name type="scientific">Luteimicrobium subarcticum</name>
    <dbReference type="NCBI Taxonomy" id="620910"/>
    <lineage>
        <taxon>Bacteria</taxon>
        <taxon>Bacillati</taxon>
        <taxon>Actinomycetota</taxon>
        <taxon>Actinomycetes</taxon>
        <taxon>Micrococcales</taxon>
        <taxon>Luteimicrobium</taxon>
    </lineage>
</organism>
<evidence type="ECO:0000259" key="1">
    <source>
        <dbReference type="Pfam" id="PF12867"/>
    </source>
</evidence>
<sequence>MRTSDLLADAFGRIGDGVRRVLDGLGDDALVWRPDPTANTVAWLVWHLARGQDAQVAACAGTAQVWDADGWADRFDLPFAPGETGYGQTPEEVAQVVAPRELLQGYLDAVQERSLAYVGTLSDDDLDRVVDDAWDPPVTLGVRLVSIVGDDLAHLGQAGYVKGLWGRR</sequence>
<dbReference type="Pfam" id="PF12867">
    <property type="entry name" value="DinB_2"/>
    <property type="match status" value="1"/>
</dbReference>
<feature type="domain" description="DinB-like" evidence="1">
    <location>
        <begin position="17"/>
        <end position="158"/>
    </location>
</feature>
<gene>
    <name evidence="2" type="ORF">CLV34_3261</name>
</gene>
<dbReference type="NCBIfam" id="NF047843">
    <property type="entry name" value="MST_Rv0443"/>
    <property type="match status" value="1"/>
</dbReference>
<dbReference type="AlphaFoldDB" id="A0A2M8W1J2"/>